<feature type="chain" id="PRO_5014538821" evidence="2">
    <location>
        <begin position="24"/>
        <end position="217"/>
    </location>
</feature>
<keyword evidence="1" id="KW-0472">Membrane</keyword>
<evidence type="ECO:0000313" key="6">
    <source>
        <dbReference type="Proteomes" id="UP000195489"/>
    </source>
</evidence>
<keyword evidence="1" id="KW-0812">Transmembrane</keyword>
<dbReference type="Pfam" id="PF06247">
    <property type="entry name" value="Plasmod_Pvs28"/>
    <property type="match status" value="3"/>
</dbReference>
<evidence type="ECO:0000256" key="2">
    <source>
        <dbReference type="SAM" id="SignalP"/>
    </source>
</evidence>
<dbReference type="Proteomes" id="UP000195489">
    <property type="component" value="Chromosome 5"/>
</dbReference>
<evidence type="ECO:0000313" key="5">
    <source>
        <dbReference type="EMBL" id="SCM00592.1"/>
    </source>
</evidence>
<dbReference type="SMART" id="SM00181">
    <property type="entry name" value="EGF"/>
    <property type="match status" value="3"/>
</dbReference>
<evidence type="ECO:0000313" key="7">
    <source>
        <dbReference type="Proteomes" id="UP000507163"/>
    </source>
</evidence>
<dbReference type="EMBL" id="LT608171">
    <property type="protein sequence ID" value="SCL99551.1"/>
    <property type="molecule type" value="Genomic_DNA"/>
</dbReference>
<name>A0A1C6X8F4_PLACU</name>
<dbReference type="GO" id="GO:0016020">
    <property type="term" value="C:membrane"/>
    <property type="evidence" value="ECO:0007669"/>
    <property type="project" value="InterPro"/>
</dbReference>
<keyword evidence="1" id="KW-1133">Transmembrane helix</keyword>
<dbReference type="GO" id="GO:0009986">
    <property type="term" value="C:cell surface"/>
    <property type="evidence" value="ECO:0007669"/>
    <property type="project" value="InterPro"/>
</dbReference>
<gene>
    <name evidence="4" type="primary">P25</name>
    <name evidence="4" type="ORF">PCHAJ_000080000</name>
    <name evidence="5" type="ORF">PCHCB_000080700</name>
</gene>
<dbReference type="InterPro" id="IPR000742">
    <property type="entry name" value="EGF"/>
</dbReference>
<protein>
    <submittedName>
        <fullName evidence="4">25 kDa ookinete surface antigen, putative</fullName>
    </submittedName>
</protein>
<organism evidence="4 7">
    <name type="scientific">Plasmodium chabaudi chabaudi</name>
    <dbReference type="NCBI Taxonomy" id="31271"/>
    <lineage>
        <taxon>Eukaryota</taxon>
        <taxon>Sar</taxon>
        <taxon>Alveolata</taxon>
        <taxon>Apicomplexa</taxon>
        <taxon>Aconoidasida</taxon>
        <taxon>Haemosporida</taxon>
        <taxon>Plasmodiidae</taxon>
        <taxon>Plasmodium</taxon>
        <taxon>Plasmodium (Vinckeia)</taxon>
    </lineage>
</organism>
<evidence type="ECO:0000256" key="1">
    <source>
        <dbReference type="SAM" id="Phobius"/>
    </source>
</evidence>
<feature type="signal peptide" evidence="2">
    <location>
        <begin position="1"/>
        <end position="23"/>
    </location>
</feature>
<accession>A0A1C6X8F4</accession>
<dbReference type="Proteomes" id="UP000507163">
    <property type="component" value="Chromosome 5"/>
</dbReference>
<dbReference type="SUPFAM" id="SSF57196">
    <property type="entry name" value="EGF/Laminin"/>
    <property type="match status" value="1"/>
</dbReference>
<keyword evidence="2" id="KW-0732">Signal</keyword>
<dbReference type="EMBL" id="LT608157">
    <property type="protein sequence ID" value="SCM00592.1"/>
    <property type="molecule type" value="Genomic_DNA"/>
</dbReference>
<feature type="domain" description="EGF-like" evidence="3">
    <location>
        <begin position="63"/>
        <end position="106"/>
    </location>
</feature>
<evidence type="ECO:0000259" key="3">
    <source>
        <dbReference type="SMART" id="SM00181"/>
    </source>
</evidence>
<dbReference type="InterPro" id="IPR010423">
    <property type="entry name" value="Pvs25/Psv28_EGF"/>
</dbReference>
<feature type="domain" description="EGF-like" evidence="3">
    <location>
        <begin position="109"/>
        <end position="150"/>
    </location>
</feature>
<dbReference type="Gene3D" id="2.90.20.10">
    <property type="entry name" value="Plasmodium vivax P25 domain"/>
    <property type="match status" value="1"/>
</dbReference>
<proteinExistence type="predicted"/>
<feature type="domain" description="EGF-like" evidence="3">
    <location>
        <begin position="156"/>
        <end position="193"/>
    </location>
</feature>
<feature type="transmembrane region" description="Helical" evidence="1">
    <location>
        <begin position="197"/>
        <end position="216"/>
    </location>
</feature>
<sequence>MNTYYTVFLFIYAFLGLSYYNAAITPDTKCKNGFLAQMSNHLECRCNENFVHVSNDACEAKVECSVNTVDKACGEFSKCTKHENEGTETYTCDCINSYVAKGNICVPETCQNIDCGFGKCIINEDAVNDPPTCSCNIGYVVNIDDGSKCTKEGETPCSLVCSKEHQICKKVDGFYRCDCDEGFKLSIEEEKCISHSIYSMFNITIIFAILLLFSNII</sequence>
<reference evidence="6 7" key="1">
    <citation type="submission" date="2016-08" db="EMBL/GenBank/DDBJ databases">
        <authorList>
            <consortium name="Pathogen Informatics"/>
        </authorList>
    </citation>
    <scope>NUCLEOTIDE SEQUENCE [LARGE SCALE GENOMIC DNA]</scope>
    <source>
        <strain evidence="4 7">AJ</strain>
        <strain evidence="5 6">CB</strain>
    </source>
</reference>
<dbReference type="AlphaFoldDB" id="A0A1C6X8F4"/>
<evidence type="ECO:0000313" key="4">
    <source>
        <dbReference type="EMBL" id="SCL99551.1"/>
    </source>
</evidence>